<sequence length="65" mass="7136">MGLSPKDNPCHSLRIGGACALLPVGNSDLVIRQMGRWSTQSSAIQHRASARTREWRSTKMEPGCQ</sequence>
<evidence type="ECO:0000313" key="2">
    <source>
        <dbReference type="EMBL" id="ETL89526.1"/>
    </source>
</evidence>
<dbReference type="OrthoDB" id="123193at2759"/>
<evidence type="ECO:0000256" key="1">
    <source>
        <dbReference type="SAM" id="MobiDB-lite"/>
    </source>
</evidence>
<dbReference type="AlphaFoldDB" id="W2KWF9"/>
<reference evidence="2" key="1">
    <citation type="submission" date="2013-11" db="EMBL/GenBank/DDBJ databases">
        <title>The Genome Sequence of Phytophthora parasitica CHvinca01.</title>
        <authorList>
            <consortium name="The Broad Institute Genomics Platform"/>
            <person name="Russ C."/>
            <person name="Tyler B."/>
            <person name="Panabieres F."/>
            <person name="Shan W."/>
            <person name="Tripathy S."/>
            <person name="Grunwald N."/>
            <person name="Machado M."/>
            <person name="Johnson C.S."/>
            <person name="Arredondo F."/>
            <person name="Hong C."/>
            <person name="Coffey M."/>
            <person name="Young S.K."/>
            <person name="Zeng Q."/>
            <person name="Gargeya S."/>
            <person name="Fitzgerald M."/>
            <person name="Abouelleil A."/>
            <person name="Alvarado L."/>
            <person name="Chapman S.B."/>
            <person name="Gainer-Dewar J."/>
            <person name="Goldberg J."/>
            <person name="Griggs A."/>
            <person name="Gujja S."/>
            <person name="Hansen M."/>
            <person name="Howarth C."/>
            <person name="Imamovic A."/>
            <person name="Ireland A."/>
            <person name="Larimer J."/>
            <person name="McCowan C."/>
            <person name="Murphy C."/>
            <person name="Pearson M."/>
            <person name="Poon T.W."/>
            <person name="Priest M."/>
            <person name="Roberts A."/>
            <person name="Saif S."/>
            <person name="Shea T."/>
            <person name="Sykes S."/>
            <person name="Wortman J."/>
            <person name="Nusbaum C."/>
            <person name="Birren B."/>
        </authorList>
    </citation>
    <scope>NUCLEOTIDE SEQUENCE [LARGE SCALE GENOMIC DNA]</scope>
    <source>
        <strain evidence="2">CHvinca01</strain>
    </source>
</reference>
<name>W2KWF9_PHYNI</name>
<proteinExistence type="predicted"/>
<organism evidence="2">
    <name type="scientific">Phytophthora nicotianae</name>
    <name type="common">Potato buckeye rot agent</name>
    <name type="synonym">Phytophthora parasitica</name>
    <dbReference type="NCBI Taxonomy" id="4792"/>
    <lineage>
        <taxon>Eukaryota</taxon>
        <taxon>Sar</taxon>
        <taxon>Stramenopiles</taxon>
        <taxon>Oomycota</taxon>
        <taxon>Peronosporomycetes</taxon>
        <taxon>Peronosporales</taxon>
        <taxon>Peronosporaceae</taxon>
        <taxon>Phytophthora</taxon>
    </lineage>
</organism>
<feature type="region of interest" description="Disordered" evidence="1">
    <location>
        <begin position="42"/>
        <end position="65"/>
    </location>
</feature>
<gene>
    <name evidence="2" type="ORF">L917_11570</name>
</gene>
<dbReference type="EMBL" id="KI680515">
    <property type="protein sequence ID" value="ETL89526.1"/>
    <property type="molecule type" value="Genomic_DNA"/>
</dbReference>
<dbReference type="Proteomes" id="UP000054423">
    <property type="component" value="Unassembled WGS sequence"/>
</dbReference>
<protein>
    <submittedName>
        <fullName evidence="2">Uncharacterized protein</fullName>
    </submittedName>
</protein>
<accession>W2KWF9</accession>